<evidence type="ECO:0000313" key="3">
    <source>
        <dbReference type="Proteomes" id="UP000005939"/>
    </source>
</evidence>
<dbReference type="SUPFAM" id="SSF51294">
    <property type="entry name" value="Hedgehog/intein (Hint) domain"/>
    <property type="match status" value="1"/>
</dbReference>
<proteinExistence type="predicted"/>
<dbReference type="eggNOG" id="COG3210">
    <property type="taxonomic scope" value="Bacteria"/>
</dbReference>
<accession>G6EZP2</accession>
<dbReference type="AlphaFoldDB" id="G6EZP2"/>
<dbReference type="OrthoDB" id="7284755at2"/>
<evidence type="ECO:0000259" key="1">
    <source>
        <dbReference type="Pfam" id="PF13403"/>
    </source>
</evidence>
<gene>
    <name evidence="2" type="ORF">CIN_09120</name>
</gene>
<dbReference type="Pfam" id="PF13403">
    <property type="entry name" value="Hint_2"/>
    <property type="match status" value="1"/>
</dbReference>
<comment type="caution">
    <text evidence="2">The sequence shown here is derived from an EMBL/GenBank/DDBJ whole genome shotgun (WGS) entry which is preliminary data.</text>
</comment>
<dbReference type="InterPro" id="IPR012332">
    <property type="entry name" value="Autotransporter_pectin_lyase_C"/>
</dbReference>
<sequence>MVDMTVSSGTSQQSYSNEPMNRAGTVYKTIAKGETLTLDASASAVNIMINSGGKVDNYSGFTSNVIINSGGMMATYGRDSPVGPWEASSYDVTIKKGGIEYVGTNLTQQNGEYSESYNAQIYGSQVVTNRAEASNAVIYNGGKQTVKVQGGTDHTTILSGGILIAVSQGFVSNTNVSNGGKLIGYSGGNIWNTIVNNGGNLTVSSGANLITSNLYGMSGAVTSIGSGGHLFVSSGATILGDIQLGDGGYATLDAGISQASYYSAGNVLYTGGTINLSGNTNGGLTITGLENGGTLVTSITGFDGTGQGNSDVIKIAGVQQKDVTSVEVKGNSVNLTLTNNKAIILNIAGAEKIGYSLGTAADGSLTYEVCFLSGSLIKMLDGEQLIEDIRIGDEIMTFDYASNQEVASRVKWVGNKKATVKPWLPDDEAGYPVRIVKDAVSDGVPHEDLLITAEHCLFFDGRFIPVRMLVNGSTIFYDHSITEYTYYHIETKKHSVITANGMLTESYLDTGNRHSFKQDGDFVLFSKPSVIKSWVQDSCHPLTVERSVVEPIYHQINDRAMVAMGKDIVVSHKTLTNDSKLHLITPLGQEIYAFSETNGKYLFNIPAGIDTVNIASRVSRLCDTIGPFVDNRHYLGVEIADILIMTTNRVYKITDHLFKSNLSGWHALEKKVSSRWTKGYAVLPLSNKNASDRVLSLHIVSSNTYFIEEENEEIIENIA</sequence>
<dbReference type="STRING" id="1088868.CIN_09120"/>
<reference evidence="2 3" key="1">
    <citation type="submission" date="2011-10" db="EMBL/GenBank/DDBJ databases">
        <title>Genome Sequence of Commensalibacter intestini A911, isolated from Drosophila gut.</title>
        <authorList>
            <person name="Lee W.-J."/>
            <person name="Kim E.-K."/>
        </authorList>
    </citation>
    <scope>NUCLEOTIDE SEQUENCE [LARGE SCALE GENOMIC DNA]</scope>
    <source>
        <strain evidence="2 3">A911</strain>
    </source>
</reference>
<organism evidence="2 3">
    <name type="scientific">Commensalibacter intestini A911</name>
    <dbReference type="NCBI Taxonomy" id="1088868"/>
    <lineage>
        <taxon>Bacteria</taxon>
        <taxon>Pseudomonadati</taxon>
        <taxon>Pseudomonadota</taxon>
        <taxon>Alphaproteobacteria</taxon>
        <taxon>Acetobacterales</taxon>
        <taxon>Acetobacteraceae</taxon>
    </lineage>
</organism>
<protein>
    <recommendedName>
        <fullName evidence="1">Hedgehog/Intein (Hint) domain-containing protein</fullName>
    </recommendedName>
</protein>
<dbReference type="EMBL" id="AGFR01000003">
    <property type="protein sequence ID" value="EHD14980.1"/>
    <property type="molecule type" value="Genomic_DNA"/>
</dbReference>
<evidence type="ECO:0000313" key="2">
    <source>
        <dbReference type="EMBL" id="EHD14980.1"/>
    </source>
</evidence>
<dbReference type="InterPro" id="IPR036844">
    <property type="entry name" value="Hint_dom_sf"/>
</dbReference>
<dbReference type="PATRIC" id="fig|1088868.3.peg.913"/>
<dbReference type="Gene3D" id="2.160.20.20">
    <property type="match status" value="1"/>
</dbReference>
<dbReference type="InterPro" id="IPR028992">
    <property type="entry name" value="Hedgehog/Intein_dom"/>
</dbReference>
<dbReference type="Proteomes" id="UP000005939">
    <property type="component" value="Unassembled WGS sequence"/>
</dbReference>
<name>G6EZP2_9PROT</name>
<feature type="domain" description="Hedgehog/Intein (Hint)" evidence="1">
    <location>
        <begin position="369"/>
        <end position="510"/>
    </location>
</feature>